<dbReference type="PANTHER" id="PTHR48007">
    <property type="entry name" value="LEUCINE-RICH REPEAT RECEPTOR-LIKE PROTEIN KINASE PXC1"/>
    <property type="match status" value="1"/>
</dbReference>
<feature type="domain" description="Protein kinase" evidence="12">
    <location>
        <begin position="309"/>
        <end position="581"/>
    </location>
</feature>
<dbReference type="InterPro" id="IPR001611">
    <property type="entry name" value="Leu-rich_rpt"/>
</dbReference>
<dbReference type="Proteomes" id="UP000001514">
    <property type="component" value="Unassembled WGS sequence"/>
</dbReference>
<feature type="compositionally biased region" description="Polar residues" evidence="10">
    <location>
        <begin position="591"/>
        <end position="606"/>
    </location>
</feature>
<evidence type="ECO:0000256" key="5">
    <source>
        <dbReference type="ARBA" id="ARBA00022741"/>
    </source>
</evidence>
<protein>
    <recommendedName>
        <fullName evidence="12">Protein kinase domain-containing protein</fullName>
    </recommendedName>
</protein>
<feature type="region of interest" description="Disordered" evidence="10">
    <location>
        <begin position="582"/>
        <end position="606"/>
    </location>
</feature>
<dbReference type="SUPFAM" id="SSF56112">
    <property type="entry name" value="Protein kinase-like (PK-like)"/>
    <property type="match status" value="1"/>
</dbReference>
<dbReference type="Gramene" id="EFJ14689">
    <property type="protein sequence ID" value="EFJ14689"/>
    <property type="gene ID" value="SELMODRAFT_156455"/>
</dbReference>
<keyword evidence="14" id="KW-1185">Reference proteome</keyword>
<evidence type="ECO:0000256" key="3">
    <source>
        <dbReference type="ARBA" id="ARBA00022692"/>
    </source>
</evidence>
<dbReference type="OrthoDB" id="4062651at2759"/>
<keyword evidence="2" id="KW-0433">Leucine-rich repeat</keyword>
<dbReference type="Pfam" id="PF08263">
    <property type="entry name" value="LRRNT_2"/>
    <property type="match status" value="1"/>
</dbReference>
<dbReference type="Gene3D" id="1.10.510.10">
    <property type="entry name" value="Transferase(Phosphotransferase) domain 1"/>
    <property type="match status" value="1"/>
</dbReference>
<dbReference type="InterPro" id="IPR000719">
    <property type="entry name" value="Prot_kinase_dom"/>
</dbReference>
<proteinExistence type="predicted"/>
<dbReference type="Pfam" id="PF00560">
    <property type="entry name" value="LRR_1"/>
    <property type="match status" value="3"/>
</dbReference>
<evidence type="ECO:0000256" key="9">
    <source>
        <dbReference type="PROSITE-ProRule" id="PRU10141"/>
    </source>
</evidence>
<dbReference type="FunCoup" id="D8SLN1">
    <property type="interactions" value="207"/>
</dbReference>
<accession>D8SLN1</accession>
<dbReference type="InterPro" id="IPR011009">
    <property type="entry name" value="Kinase-like_dom_sf"/>
</dbReference>
<keyword evidence="6 9" id="KW-0067">ATP-binding</keyword>
<dbReference type="GO" id="GO:0005524">
    <property type="term" value="F:ATP binding"/>
    <property type="evidence" value="ECO:0007669"/>
    <property type="project" value="UniProtKB-UniRule"/>
</dbReference>
<dbReference type="OMA" id="PNATLFW"/>
<evidence type="ECO:0000313" key="14">
    <source>
        <dbReference type="Proteomes" id="UP000001514"/>
    </source>
</evidence>
<dbReference type="GO" id="GO:0016020">
    <property type="term" value="C:membrane"/>
    <property type="evidence" value="ECO:0007669"/>
    <property type="project" value="UniProtKB-SubCell"/>
</dbReference>
<dbReference type="EMBL" id="GL377626">
    <property type="protein sequence ID" value="EFJ14689.1"/>
    <property type="molecule type" value="Genomic_DNA"/>
</dbReference>
<dbReference type="PANTHER" id="PTHR48007:SF4">
    <property type="entry name" value="LEUCINE-RICH REPEAT RECEPTOR-LIKE PROTEIN KINASE PXC1"/>
    <property type="match status" value="1"/>
</dbReference>
<keyword evidence="7 11" id="KW-1133">Transmembrane helix</keyword>
<sequence length="606" mass="66550">MAFKASADVSNRLTSWGNGDPCSGNWTGVKCVQGRIRYLILEGLELAGSMQALTALQDLRIVSLKGNSLNGTLPDLTNWRYLWSLYLHHNNFSGELPPSLSNLVHLWRLNLSFNGFSGQIPPWINSSRRLLTLRLENNQFSGAIPDLRLVNLTEFNVANNRLSGEIPPSLRNFSGTAFLGNPFLCGGPLAACTVIPATPAPSPAVENIIPATPTSRPNEGRRTRSRLGTGAIIAIVVGDAAVLALIALVFLFFYWKRYQHMAVPSPKTIDEKTDFPASQYSAQVPEAERSKLVFVDSKAVGFDLEDLLRASAEMLGKGSFGTAYKAVLEDGTIVAVKRLKDITISGRKEFEQHMELIAKFRHPNVVKLIAYYYAKEEKLLVYDFMPNGNLYTLLHGNRGPGRKPLDWTTRVKIALGAAKGLAFIHRQPGAQKIPHGNIKSSNVLLDKDGNACIADFGLALLMNTAAASRLVGYRAPEHAESKKISFKGDVYSFGVLLLELLTGKAPAQSHTTQGENIDLPRWVQSVVREEWTAEVFDIELMKYKNIEEEMVAMLQVGMVCVSQSPDDRPKMSQVVKMIEDIRADQSPVAGDSTSQSRSGSPSDASH</sequence>
<dbReference type="InterPro" id="IPR017441">
    <property type="entry name" value="Protein_kinase_ATP_BS"/>
</dbReference>
<dbReference type="InterPro" id="IPR046959">
    <property type="entry name" value="PRK1-6/SRF4-like"/>
</dbReference>
<evidence type="ECO:0000256" key="7">
    <source>
        <dbReference type="ARBA" id="ARBA00022989"/>
    </source>
</evidence>
<keyword evidence="4" id="KW-0677">Repeat</keyword>
<dbReference type="AlphaFoldDB" id="D8SLN1"/>
<feature type="transmembrane region" description="Helical" evidence="11">
    <location>
        <begin position="231"/>
        <end position="255"/>
    </location>
</feature>
<evidence type="ECO:0000256" key="4">
    <source>
        <dbReference type="ARBA" id="ARBA00022737"/>
    </source>
</evidence>
<feature type="binding site" evidence="9">
    <location>
        <position position="337"/>
    </location>
    <ligand>
        <name>ATP</name>
        <dbReference type="ChEBI" id="CHEBI:30616"/>
    </ligand>
</feature>
<dbReference type="eggNOG" id="ENOG502QPUR">
    <property type="taxonomic scope" value="Eukaryota"/>
</dbReference>
<evidence type="ECO:0000256" key="1">
    <source>
        <dbReference type="ARBA" id="ARBA00004370"/>
    </source>
</evidence>
<evidence type="ECO:0000256" key="11">
    <source>
        <dbReference type="SAM" id="Phobius"/>
    </source>
</evidence>
<evidence type="ECO:0000256" key="8">
    <source>
        <dbReference type="ARBA" id="ARBA00023136"/>
    </source>
</evidence>
<dbReference type="PROSITE" id="PS50011">
    <property type="entry name" value="PROTEIN_KINASE_DOM"/>
    <property type="match status" value="1"/>
</dbReference>
<dbReference type="InParanoid" id="D8SLN1"/>
<gene>
    <name evidence="13" type="ORF">SELMODRAFT_156455</name>
</gene>
<dbReference type="FunFam" id="3.30.200.20:FF:000307">
    <property type="entry name" value="pollen receptor-like kinase 1"/>
    <property type="match status" value="1"/>
</dbReference>
<dbReference type="InterPro" id="IPR032675">
    <property type="entry name" value="LRR_dom_sf"/>
</dbReference>
<organism evidence="14">
    <name type="scientific">Selaginella moellendorffii</name>
    <name type="common">Spikemoss</name>
    <dbReference type="NCBI Taxonomy" id="88036"/>
    <lineage>
        <taxon>Eukaryota</taxon>
        <taxon>Viridiplantae</taxon>
        <taxon>Streptophyta</taxon>
        <taxon>Embryophyta</taxon>
        <taxon>Tracheophyta</taxon>
        <taxon>Lycopodiopsida</taxon>
        <taxon>Selaginellales</taxon>
        <taxon>Selaginellaceae</taxon>
        <taxon>Selaginella</taxon>
    </lineage>
</organism>
<dbReference type="Gene3D" id="3.30.200.20">
    <property type="entry name" value="Phosphorylase Kinase, domain 1"/>
    <property type="match status" value="1"/>
</dbReference>
<evidence type="ECO:0000313" key="13">
    <source>
        <dbReference type="EMBL" id="EFJ14689.1"/>
    </source>
</evidence>
<dbReference type="InterPro" id="IPR013210">
    <property type="entry name" value="LRR_N_plant-typ"/>
</dbReference>
<comment type="subcellular location">
    <subcellularLocation>
        <location evidence="1">Membrane</location>
    </subcellularLocation>
</comment>
<dbReference type="PROSITE" id="PS00107">
    <property type="entry name" value="PROTEIN_KINASE_ATP"/>
    <property type="match status" value="1"/>
</dbReference>
<dbReference type="FunFam" id="3.80.10.10:FF:000383">
    <property type="entry name" value="Leucine-rich repeat receptor protein kinase EMS1"/>
    <property type="match status" value="1"/>
</dbReference>
<evidence type="ECO:0000256" key="2">
    <source>
        <dbReference type="ARBA" id="ARBA00022614"/>
    </source>
</evidence>
<dbReference type="GO" id="GO:0004672">
    <property type="term" value="F:protein kinase activity"/>
    <property type="evidence" value="ECO:0007669"/>
    <property type="project" value="InterPro"/>
</dbReference>
<dbReference type="CDD" id="cd14066">
    <property type="entry name" value="STKc_IRAK"/>
    <property type="match status" value="1"/>
</dbReference>
<dbReference type="SUPFAM" id="SSF52058">
    <property type="entry name" value="L domain-like"/>
    <property type="match status" value="1"/>
</dbReference>
<evidence type="ECO:0000259" key="12">
    <source>
        <dbReference type="PROSITE" id="PS50011"/>
    </source>
</evidence>
<dbReference type="KEGG" id="smo:SELMODRAFT_156455"/>
<dbReference type="FunFam" id="1.10.510.10:FF:000095">
    <property type="entry name" value="protein STRUBBELIG-RECEPTOR FAMILY 8"/>
    <property type="match status" value="1"/>
</dbReference>
<evidence type="ECO:0000256" key="6">
    <source>
        <dbReference type="ARBA" id="ARBA00022840"/>
    </source>
</evidence>
<evidence type="ECO:0000256" key="10">
    <source>
        <dbReference type="SAM" id="MobiDB-lite"/>
    </source>
</evidence>
<reference evidence="13 14" key="1">
    <citation type="journal article" date="2011" name="Science">
        <title>The Selaginella genome identifies genetic changes associated with the evolution of vascular plants.</title>
        <authorList>
            <person name="Banks J.A."/>
            <person name="Nishiyama T."/>
            <person name="Hasebe M."/>
            <person name="Bowman J.L."/>
            <person name="Gribskov M."/>
            <person name="dePamphilis C."/>
            <person name="Albert V.A."/>
            <person name="Aono N."/>
            <person name="Aoyama T."/>
            <person name="Ambrose B.A."/>
            <person name="Ashton N.W."/>
            <person name="Axtell M.J."/>
            <person name="Barker E."/>
            <person name="Barker M.S."/>
            <person name="Bennetzen J.L."/>
            <person name="Bonawitz N.D."/>
            <person name="Chapple C."/>
            <person name="Cheng C."/>
            <person name="Correa L.G."/>
            <person name="Dacre M."/>
            <person name="DeBarry J."/>
            <person name="Dreyer I."/>
            <person name="Elias M."/>
            <person name="Engstrom E.M."/>
            <person name="Estelle M."/>
            <person name="Feng L."/>
            <person name="Finet C."/>
            <person name="Floyd S.K."/>
            <person name="Frommer W.B."/>
            <person name="Fujita T."/>
            <person name="Gramzow L."/>
            <person name="Gutensohn M."/>
            <person name="Harholt J."/>
            <person name="Hattori M."/>
            <person name="Heyl A."/>
            <person name="Hirai T."/>
            <person name="Hiwatashi Y."/>
            <person name="Ishikawa M."/>
            <person name="Iwata M."/>
            <person name="Karol K.G."/>
            <person name="Koehler B."/>
            <person name="Kolukisaoglu U."/>
            <person name="Kubo M."/>
            <person name="Kurata T."/>
            <person name="Lalonde S."/>
            <person name="Li K."/>
            <person name="Li Y."/>
            <person name="Litt A."/>
            <person name="Lyons E."/>
            <person name="Manning G."/>
            <person name="Maruyama T."/>
            <person name="Michael T.P."/>
            <person name="Mikami K."/>
            <person name="Miyazaki S."/>
            <person name="Morinaga S."/>
            <person name="Murata T."/>
            <person name="Mueller-Roeber B."/>
            <person name="Nelson D.R."/>
            <person name="Obara M."/>
            <person name="Oguri Y."/>
            <person name="Olmstead R.G."/>
            <person name="Onodera N."/>
            <person name="Petersen B.L."/>
            <person name="Pils B."/>
            <person name="Prigge M."/>
            <person name="Rensing S.A."/>
            <person name="Riano-Pachon D.M."/>
            <person name="Roberts A.W."/>
            <person name="Sato Y."/>
            <person name="Scheller H.V."/>
            <person name="Schulz B."/>
            <person name="Schulz C."/>
            <person name="Shakirov E.V."/>
            <person name="Shibagaki N."/>
            <person name="Shinohara N."/>
            <person name="Shippen D.E."/>
            <person name="Soerensen I."/>
            <person name="Sotooka R."/>
            <person name="Sugimoto N."/>
            <person name="Sugita M."/>
            <person name="Sumikawa N."/>
            <person name="Tanurdzic M."/>
            <person name="Theissen G."/>
            <person name="Ulvskov P."/>
            <person name="Wakazuki S."/>
            <person name="Weng J.K."/>
            <person name="Willats W.W."/>
            <person name="Wipf D."/>
            <person name="Wolf P.G."/>
            <person name="Yang L."/>
            <person name="Zimmer A.D."/>
            <person name="Zhu Q."/>
            <person name="Mitros T."/>
            <person name="Hellsten U."/>
            <person name="Loque D."/>
            <person name="Otillar R."/>
            <person name="Salamov A."/>
            <person name="Schmutz J."/>
            <person name="Shapiro H."/>
            <person name="Lindquist E."/>
            <person name="Lucas S."/>
            <person name="Rokhsar D."/>
            <person name="Grigoriev I.V."/>
        </authorList>
    </citation>
    <scope>NUCLEOTIDE SEQUENCE [LARGE SCALE GENOMIC DNA]</scope>
</reference>
<dbReference type="Pfam" id="PF07714">
    <property type="entry name" value="PK_Tyr_Ser-Thr"/>
    <property type="match status" value="1"/>
</dbReference>
<dbReference type="STRING" id="88036.D8SLN1"/>
<dbReference type="InterPro" id="IPR001245">
    <property type="entry name" value="Ser-Thr/Tyr_kinase_cat_dom"/>
</dbReference>
<keyword evidence="8 11" id="KW-0472">Membrane</keyword>
<dbReference type="HOGENOM" id="CLU_000288_92_6_1"/>
<dbReference type="Gene3D" id="3.80.10.10">
    <property type="entry name" value="Ribonuclease Inhibitor"/>
    <property type="match status" value="2"/>
</dbReference>
<name>D8SLN1_SELML</name>
<keyword evidence="3 11" id="KW-0812">Transmembrane</keyword>
<keyword evidence="5 9" id="KW-0547">Nucleotide-binding</keyword>